<reference evidence="2 3" key="1">
    <citation type="submission" date="2024-06" db="EMBL/GenBank/DDBJ databases">
        <title>The Natural Products Discovery Center: Release of the First 8490 Sequenced Strains for Exploring Actinobacteria Biosynthetic Diversity.</title>
        <authorList>
            <person name="Kalkreuter E."/>
            <person name="Kautsar S.A."/>
            <person name="Yang D."/>
            <person name="Bader C.D."/>
            <person name="Teijaro C.N."/>
            <person name="Fluegel L."/>
            <person name="Davis C.M."/>
            <person name="Simpson J.R."/>
            <person name="Lauterbach L."/>
            <person name="Steele A.D."/>
            <person name="Gui C."/>
            <person name="Meng S."/>
            <person name="Li G."/>
            <person name="Viehrig K."/>
            <person name="Ye F."/>
            <person name="Su P."/>
            <person name="Kiefer A.F."/>
            <person name="Nichols A."/>
            <person name="Cepeda A.J."/>
            <person name="Yan W."/>
            <person name="Fan B."/>
            <person name="Jiang Y."/>
            <person name="Adhikari A."/>
            <person name="Zheng C.-J."/>
            <person name="Schuster L."/>
            <person name="Cowan T.M."/>
            <person name="Smanski M.J."/>
            <person name="Chevrette M.G."/>
            <person name="De Carvalho L.P.S."/>
            <person name="Shen B."/>
        </authorList>
    </citation>
    <scope>NUCLEOTIDE SEQUENCE [LARGE SCALE GENOMIC DNA]</scope>
    <source>
        <strain evidence="2 3">NPDC048274</strain>
    </source>
</reference>
<evidence type="ECO:0000313" key="3">
    <source>
        <dbReference type="Proteomes" id="UP001551582"/>
    </source>
</evidence>
<evidence type="ECO:0000256" key="1">
    <source>
        <dbReference type="SAM" id="Phobius"/>
    </source>
</evidence>
<keyword evidence="1" id="KW-0812">Transmembrane</keyword>
<feature type="transmembrane region" description="Helical" evidence="1">
    <location>
        <begin position="89"/>
        <end position="107"/>
    </location>
</feature>
<keyword evidence="3" id="KW-1185">Reference proteome</keyword>
<dbReference type="Proteomes" id="UP001551582">
    <property type="component" value="Unassembled WGS sequence"/>
</dbReference>
<feature type="transmembrane region" description="Helical" evidence="1">
    <location>
        <begin position="36"/>
        <end position="53"/>
    </location>
</feature>
<keyword evidence="1" id="KW-1133">Transmembrane helix</keyword>
<name>A0ABV3E8K8_9ACTN</name>
<organism evidence="2 3">
    <name type="scientific">Streptomyces griseoloalbus</name>
    <dbReference type="NCBI Taxonomy" id="67303"/>
    <lineage>
        <taxon>Bacteria</taxon>
        <taxon>Bacillati</taxon>
        <taxon>Actinomycetota</taxon>
        <taxon>Actinomycetes</taxon>
        <taxon>Kitasatosporales</taxon>
        <taxon>Streptomycetaceae</taxon>
        <taxon>Streptomyces</taxon>
    </lineage>
</organism>
<evidence type="ECO:0000313" key="2">
    <source>
        <dbReference type="EMBL" id="MEU9353479.1"/>
    </source>
</evidence>
<evidence type="ECO:0008006" key="4">
    <source>
        <dbReference type="Google" id="ProtNLM"/>
    </source>
</evidence>
<proteinExistence type="predicted"/>
<keyword evidence="1" id="KW-0472">Membrane</keyword>
<comment type="caution">
    <text evidence="2">The sequence shown here is derived from an EMBL/GenBank/DDBJ whole genome shotgun (WGS) entry which is preliminary data.</text>
</comment>
<sequence length="129" mass="13494">MTANDARRPWHVTLAVVLIALGTLTAVVAAGADPQMQAQTLMTALWVACLWFAVRAGRGRRTARVTVTCLTALSLLIAAPFAFADPLYGGVTLLLAAVLAVPGVLLLHTPAAEAFVRARTPELPAGPVR</sequence>
<protein>
    <recommendedName>
        <fullName evidence="4">Integral membrane protein</fullName>
    </recommendedName>
</protein>
<dbReference type="RefSeq" id="WP_359983266.1">
    <property type="nucleotide sequence ID" value="NZ_JBEZLS010000015.1"/>
</dbReference>
<feature type="transmembrane region" description="Helical" evidence="1">
    <location>
        <begin position="65"/>
        <end position="83"/>
    </location>
</feature>
<gene>
    <name evidence="2" type="ORF">AB0D65_21410</name>
</gene>
<feature type="transmembrane region" description="Helical" evidence="1">
    <location>
        <begin position="12"/>
        <end position="30"/>
    </location>
</feature>
<dbReference type="EMBL" id="JBEZLS010000015">
    <property type="protein sequence ID" value="MEU9353479.1"/>
    <property type="molecule type" value="Genomic_DNA"/>
</dbReference>
<accession>A0ABV3E8K8</accession>